<reference evidence="2 5" key="2">
    <citation type="submission" date="2023-11" db="EMBL/GenBank/DDBJ databases">
        <title>MicrobeMod: A computational toolkit for identifying prokaryotic methylation and restriction-modification with nanopore sequencing.</title>
        <authorList>
            <person name="Crits-Christoph A."/>
            <person name="Kang S.C."/>
            <person name="Lee H."/>
            <person name="Ostrov N."/>
        </authorList>
    </citation>
    <scope>NUCLEOTIDE SEQUENCE [LARGE SCALE GENOMIC DNA]</scope>
    <source>
        <strain evidence="2 5">ATCC BAA-571</strain>
    </source>
</reference>
<dbReference type="RefSeq" id="WP_074677750.1">
    <property type="nucleotide sequence ID" value="NZ_CBCSET010000009.1"/>
</dbReference>
<proteinExistence type="predicted"/>
<evidence type="ECO:0000313" key="5">
    <source>
        <dbReference type="Proteomes" id="UP001278050"/>
    </source>
</evidence>
<accession>A0A1G7CCG6</accession>
<organism evidence="3 4">
    <name type="scientific">Ectopseudomonas alcaliphila</name>
    <dbReference type="NCBI Taxonomy" id="101564"/>
    <lineage>
        <taxon>Bacteria</taxon>
        <taxon>Pseudomonadati</taxon>
        <taxon>Pseudomonadota</taxon>
        <taxon>Gammaproteobacteria</taxon>
        <taxon>Pseudomonadales</taxon>
        <taxon>Pseudomonadaceae</taxon>
        <taxon>Ectopseudomonas</taxon>
    </lineage>
</organism>
<protein>
    <submittedName>
        <fullName evidence="3">Uncharacterized protein</fullName>
    </submittedName>
</protein>
<gene>
    <name evidence="3" type="ORF">SAMN05216575_102491</name>
    <name evidence="2" type="ORF">SIM71_12600</name>
</gene>
<reference evidence="3 4" key="1">
    <citation type="submission" date="2016-10" db="EMBL/GenBank/DDBJ databases">
        <authorList>
            <person name="de Groot N.N."/>
        </authorList>
    </citation>
    <scope>NUCLEOTIDE SEQUENCE [LARGE SCALE GENOMIC DNA]</scope>
    <source>
        <strain evidence="3 4">JCM 10630</strain>
    </source>
</reference>
<sequence>MSPVVLKSLRVFKAALPVLLMLGFHDLALASFEYGNRRLAASATELLAQFVFAFVALTIIGAVVMIIGDIRRWLRRRSGTDQREDDPSRDL</sequence>
<dbReference type="Proteomes" id="UP001278050">
    <property type="component" value="Unassembled WGS sequence"/>
</dbReference>
<evidence type="ECO:0000313" key="4">
    <source>
        <dbReference type="Proteomes" id="UP000182413"/>
    </source>
</evidence>
<keyword evidence="1" id="KW-1133">Transmembrane helix</keyword>
<dbReference type="EMBL" id="FNAE01000002">
    <property type="protein sequence ID" value="SDE37064.1"/>
    <property type="molecule type" value="Genomic_DNA"/>
</dbReference>
<keyword evidence="1" id="KW-0472">Membrane</keyword>
<dbReference type="EMBL" id="JAWXXP010000001">
    <property type="protein sequence ID" value="MDX5992899.1"/>
    <property type="molecule type" value="Genomic_DNA"/>
</dbReference>
<evidence type="ECO:0000256" key="1">
    <source>
        <dbReference type="SAM" id="Phobius"/>
    </source>
</evidence>
<dbReference type="Proteomes" id="UP000182413">
    <property type="component" value="Unassembled WGS sequence"/>
</dbReference>
<dbReference type="AlphaFoldDB" id="A0A1G7CCG6"/>
<name>A0A1G7CCG6_9GAMM</name>
<feature type="transmembrane region" description="Helical" evidence="1">
    <location>
        <begin position="46"/>
        <end position="67"/>
    </location>
</feature>
<evidence type="ECO:0000313" key="2">
    <source>
        <dbReference type="EMBL" id="MDX5992899.1"/>
    </source>
</evidence>
<dbReference type="OrthoDB" id="6985751at2"/>
<keyword evidence="1" id="KW-0812">Transmembrane</keyword>
<evidence type="ECO:0000313" key="3">
    <source>
        <dbReference type="EMBL" id="SDE37064.1"/>
    </source>
</evidence>
<keyword evidence="5" id="KW-1185">Reference proteome</keyword>